<feature type="active site" evidence="4">
    <location>
        <position position="169"/>
    </location>
</feature>
<dbReference type="EMBL" id="BMNA01000003">
    <property type="protein sequence ID" value="GGL99690.1"/>
    <property type="molecule type" value="Genomic_DNA"/>
</dbReference>
<dbReference type="Gene3D" id="3.40.50.720">
    <property type="entry name" value="NAD(P)-binding Rossmann-like Domain"/>
    <property type="match status" value="1"/>
</dbReference>
<sequence>MTSVAVLGTGVMGVGMARSLLRDGFDVTVWNRTRGRAEPLADDGATVADSAGDAVAAADAVVLMLFDAPAVLDVLAQVADRLRPEAVVLQASTIGPAGMAAVGRAAADAGVRLLDAPVLGTRKPAADGKLVVLASGDPELRAAAQPVFDAIGSRTVWVGDELGLASALKLACNSWVASINAAGAQALALARAAGLDPQLVLDSLGGGPSDSPYLQLKGGQMVAGSFEPPSFALDGVRKDLELMQSMATSTGVSDALLAAVRARYDAAAEAGHGGQDMAAVISGF</sequence>
<organism evidence="7 8">
    <name type="scientific">Nakamurella endophytica</name>
    <dbReference type="NCBI Taxonomy" id="1748367"/>
    <lineage>
        <taxon>Bacteria</taxon>
        <taxon>Bacillati</taxon>
        <taxon>Actinomycetota</taxon>
        <taxon>Actinomycetes</taxon>
        <taxon>Nakamurellales</taxon>
        <taxon>Nakamurellaceae</taxon>
        <taxon>Nakamurella</taxon>
    </lineage>
</organism>
<evidence type="ECO:0000313" key="7">
    <source>
        <dbReference type="EMBL" id="GGL99690.1"/>
    </source>
</evidence>
<dbReference type="RefSeq" id="WP_188941306.1">
    <property type="nucleotide sequence ID" value="NZ_BMNA01000003.1"/>
</dbReference>
<reference evidence="7" key="1">
    <citation type="journal article" date="2014" name="Int. J. Syst. Evol. Microbiol.">
        <title>Complete genome sequence of Corynebacterium casei LMG S-19264T (=DSM 44701T), isolated from a smear-ripened cheese.</title>
        <authorList>
            <consortium name="US DOE Joint Genome Institute (JGI-PGF)"/>
            <person name="Walter F."/>
            <person name="Albersmeier A."/>
            <person name="Kalinowski J."/>
            <person name="Ruckert C."/>
        </authorList>
    </citation>
    <scope>NUCLEOTIDE SEQUENCE</scope>
    <source>
        <strain evidence="7">CGMCC 4.7308</strain>
    </source>
</reference>
<dbReference type="InterPro" id="IPR036291">
    <property type="entry name" value="NAD(P)-bd_dom_sf"/>
</dbReference>
<dbReference type="SUPFAM" id="SSF51735">
    <property type="entry name" value="NAD(P)-binding Rossmann-fold domains"/>
    <property type="match status" value="1"/>
</dbReference>
<comment type="caution">
    <text evidence="7">The sequence shown here is derived from an EMBL/GenBank/DDBJ whole genome shotgun (WGS) entry which is preliminary data.</text>
</comment>
<evidence type="ECO:0000259" key="5">
    <source>
        <dbReference type="Pfam" id="PF03446"/>
    </source>
</evidence>
<keyword evidence="3" id="KW-0520">NAD</keyword>
<evidence type="ECO:0000256" key="1">
    <source>
        <dbReference type="ARBA" id="ARBA00009080"/>
    </source>
</evidence>
<evidence type="ECO:0000256" key="3">
    <source>
        <dbReference type="ARBA" id="ARBA00023027"/>
    </source>
</evidence>
<evidence type="ECO:0000256" key="2">
    <source>
        <dbReference type="ARBA" id="ARBA00023002"/>
    </source>
</evidence>
<evidence type="ECO:0000259" key="6">
    <source>
        <dbReference type="Pfam" id="PF14833"/>
    </source>
</evidence>
<proteinExistence type="inferred from homology"/>
<dbReference type="Gene3D" id="1.10.1040.10">
    <property type="entry name" value="N-(1-d-carboxylethyl)-l-norvaline Dehydrogenase, domain 2"/>
    <property type="match status" value="1"/>
</dbReference>
<keyword evidence="2" id="KW-0560">Oxidoreductase</keyword>
<protein>
    <submittedName>
        <fullName evidence="7">3-hydroxyisobutyrate dehydrogenase</fullName>
    </submittedName>
</protein>
<dbReference type="InterPro" id="IPR015815">
    <property type="entry name" value="HIBADH-related"/>
</dbReference>
<dbReference type="GO" id="GO:0051287">
    <property type="term" value="F:NAD binding"/>
    <property type="evidence" value="ECO:0007669"/>
    <property type="project" value="InterPro"/>
</dbReference>
<evidence type="ECO:0000313" key="8">
    <source>
        <dbReference type="Proteomes" id="UP000655208"/>
    </source>
</evidence>
<dbReference type="AlphaFoldDB" id="A0A917SUS9"/>
<dbReference type="GO" id="GO:0050661">
    <property type="term" value="F:NADP binding"/>
    <property type="evidence" value="ECO:0007669"/>
    <property type="project" value="InterPro"/>
</dbReference>
<dbReference type="InterPro" id="IPR006115">
    <property type="entry name" value="6PGDH_NADP-bd"/>
</dbReference>
<dbReference type="PIRSF" id="PIRSF000103">
    <property type="entry name" value="HIBADH"/>
    <property type="match status" value="1"/>
</dbReference>
<dbReference type="Proteomes" id="UP000655208">
    <property type="component" value="Unassembled WGS sequence"/>
</dbReference>
<dbReference type="InterPro" id="IPR051265">
    <property type="entry name" value="HIBADH-related_NP60_sf"/>
</dbReference>
<dbReference type="InterPro" id="IPR008927">
    <property type="entry name" value="6-PGluconate_DH-like_C_sf"/>
</dbReference>
<accession>A0A917SUS9</accession>
<dbReference type="Pfam" id="PF03446">
    <property type="entry name" value="NAD_binding_2"/>
    <property type="match status" value="1"/>
</dbReference>
<feature type="domain" description="6-phosphogluconate dehydrogenase NADP-binding" evidence="5">
    <location>
        <begin position="4"/>
        <end position="159"/>
    </location>
</feature>
<dbReference type="PANTHER" id="PTHR43580:SF2">
    <property type="entry name" value="CYTOKINE-LIKE NUCLEAR FACTOR N-PAC"/>
    <property type="match status" value="1"/>
</dbReference>
<gene>
    <name evidence="7" type="primary">mmsB</name>
    <name evidence="7" type="ORF">GCM10011594_19540</name>
</gene>
<name>A0A917SUS9_9ACTN</name>
<evidence type="ECO:0000256" key="4">
    <source>
        <dbReference type="PIRSR" id="PIRSR000103-1"/>
    </source>
</evidence>
<dbReference type="Pfam" id="PF14833">
    <property type="entry name" value="NAD_binding_11"/>
    <property type="match status" value="1"/>
</dbReference>
<comment type="similarity">
    <text evidence="1">Belongs to the HIBADH-related family.</text>
</comment>
<dbReference type="SUPFAM" id="SSF48179">
    <property type="entry name" value="6-phosphogluconate dehydrogenase C-terminal domain-like"/>
    <property type="match status" value="1"/>
</dbReference>
<keyword evidence="8" id="KW-1185">Reference proteome</keyword>
<reference evidence="7" key="2">
    <citation type="submission" date="2020-09" db="EMBL/GenBank/DDBJ databases">
        <authorList>
            <person name="Sun Q."/>
            <person name="Zhou Y."/>
        </authorList>
    </citation>
    <scope>NUCLEOTIDE SEQUENCE</scope>
    <source>
        <strain evidence="7">CGMCC 4.7308</strain>
    </source>
</reference>
<dbReference type="GO" id="GO:0016491">
    <property type="term" value="F:oxidoreductase activity"/>
    <property type="evidence" value="ECO:0007669"/>
    <property type="project" value="UniProtKB-KW"/>
</dbReference>
<dbReference type="InterPro" id="IPR029154">
    <property type="entry name" value="HIBADH-like_NADP-bd"/>
</dbReference>
<dbReference type="PANTHER" id="PTHR43580">
    <property type="entry name" value="OXIDOREDUCTASE GLYR1-RELATED"/>
    <property type="match status" value="1"/>
</dbReference>
<feature type="domain" description="3-hydroxyisobutyrate dehydrogenase-like NAD-binding" evidence="6">
    <location>
        <begin position="163"/>
        <end position="281"/>
    </location>
</feature>
<dbReference type="InterPro" id="IPR013328">
    <property type="entry name" value="6PGD_dom2"/>
</dbReference>